<proteinExistence type="predicted"/>
<evidence type="ECO:0000313" key="3">
    <source>
        <dbReference type="Proteomes" id="UP000006655"/>
    </source>
</evidence>
<reference evidence="2" key="2">
    <citation type="submission" date="2013-04" db="EMBL/GenBank/DDBJ databases">
        <title>Non-Hybrid, Finished Microbial Genome Assemblies from Long-Read SMRT Sequencing Data.</title>
        <authorList>
            <person name="Klammer A."/>
            <person name="Drake J."/>
            <person name="Heiner C."/>
            <person name="Clum A."/>
            <person name="Copeland A."/>
            <person name="Huddleston J."/>
            <person name="Eichler E."/>
            <person name="Turner S.W."/>
        </authorList>
    </citation>
    <scope>NUCLEOTIDE SEQUENCE</scope>
    <source>
        <strain evidence="2">DSM 1279</strain>
    </source>
</reference>
<dbReference type="Proteomes" id="UP000013026">
    <property type="component" value="Chromosome"/>
</dbReference>
<sequence>MSHHLQIERLLEASRRIDPVFLHTHAGAAGLAVPFQYDHLKGRRVAAVLCGSNLTPAQMEAWL</sequence>
<reference evidence="1 3" key="1">
    <citation type="journal article" date="2010" name="Stand. Genomic Sci.">
        <title>Complete genome sequence of Meiothermus ruber type strain (21).</title>
        <authorList>
            <person name="Tindall B.J."/>
            <person name="Sikorski J."/>
            <person name="Lucas S."/>
            <person name="Goltsman E."/>
            <person name="Copeland A."/>
            <person name="Glavina Del Rio T."/>
            <person name="Nolan M."/>
            <person name="Tice H."/>
            <person name="Cheng J.F."/>
            <person name="Han C."/>
            <person name="Pitluck S."/>
            <person name="Liolios K."/>
            <person name="Ivanova N."/>
            <person name="Mavromatis K."/>
            <person name="Ovchinnikova G."/>
            <person name="Pati A."/>
            <person name="Fahnrich R."/>
            <person name="Goodwin L."/>
            <person name="Chen A."/>
            <person name="Palaniappan K."/>
            <person name="Land M."/>
            <person name="Hauser L."/>
            <person name="Chang Y.J."/>
            <person name="Jeffries C.D."/>
            <person name="Rohde M."/>
            <person name="Goker M."/>
            <person name="Woyke T."/>
            <person name="Bristow J."/>
            <person name="Eisen J.A."/>
            <person name="Markowitz V."/>
            <person name="Hugenholtz P."/>
            <person name="Kyrpides N.C."/>
            <person name="Klenk H.P."/>
            <person name="Lapidus A."/>
        </authorList>
    </citation>
    <scope>NUCLEOTIDE SEQUENCE [LARGE SCALE GENOMIC DNA]</scope>
    <source>
        <strain evidence="3">ATCC 35948 / DSM 1279 / VKM B-1258 / 21</strain>
        <strain evidence="1">DSM 1279</strain>
    </source>
</reference>
<dbReference type="KEGG" id="mre:K649_07200"/>
<dbReference type="RefSeq" id="WP_013012307.1">
    <property type="nucleotide sequence ID" value="NC_013946.1"/>
</dbReference>
<accession>D3PKA7</accession>
<dbReference type="KEGG" id="mrb:Mrub_0006"/>
<dbReference type="PATRIC" id="fig|504728.9.peg.1482"/>
<dbReference type="AlphaFoldDB" id="D3PKA7"/>
<dbReference type="OrthoDB" id="34584at2"/>
<dbReference type="EMBL" id="CP005385">
    <property type="protein sequence ID" value="AGK04738.1"/>
    <property type="molecule type" value="Genomic_DNA"/>
</dbReference>
<dbReference type="EMBL" id="CP001743">
    <property type="protein sequence ID" value="ADD26788.1"/>
    <property type="molecule type" value="Genomic_DNA"/>
</dbReference>
<dbReference type="STRING" id="504728.K649_07200"/>
<protein>
    <submittedName>
        <fullName evidence="2">Uncharacterized protein</fullName>
    </submittedName>
</protein>
<evidence type="ECO:0000313" key="4">
    <source>
        <dbReference type="Proteomes" id="UP000013026"/>
    </source>
</evidence>
<reference evidence="2 4" key="3">
    <citation type="submission" date="2013-04" db="EMBL/GenBank/DDBJ databases">
        <authorList>
            <person name="Chin J."/>
            <person name="Alexander D.H."/>
            <person name="Marks P."/>
            <person name="Korlach J."/>
            <person name="Clum A."/>
            <person name="Copeland A."/>
        </authorList>
    </citation>
    <scope>NUCLEOTIDE SEQUENCE [LARGE SCALE GENOMIC DNA]</scope>
    <source>
        <strain evidence="4">ATCC 35948 / DSM 1279 / VKM B-1258 / 21</strain>
        <strain evidence="2">DSM 1279</strain>
    </source>
</reference>
<name>D3PKA7_MEIRD</name>
<organism evidence="2 4">
    <name type="scientific">Meiothermus ruber (strain ATCC 35948 / DSM 1279 / VKM B-1258 / 21)</name>
    <name type="common">Thermus ruber</name>
    <dbReference type="NCBI Taxonomy" id="504728"/>
    <lineage>
        <taxon>Bacteria</taxon>
        <taxon>Thermotogati</taxon>
        <taxon>Deinococcota</taxon>
        <taxon>Deinococci</taxon>
        <taxon>Thermales</taxon>
        <taxon>Thermaceae</taxon>
        <taxon>Meiothermus</taxon>
    </lineage>
</organism>
<keyword evidence="3" id="KW-1185">Reference proteome</keyword>
<gene>
    <name evidence="1" type="ordered locus">Mrub_0006</name>
    <name evidence="2" type="ORF">K649_07200</name>
</gene>
<evidence type="ECO:0000313" key="2">
    <source>
        <dbReference type="EMBL" id="AGK04738.1"/>
    </source>
</evidence>
<evidence type="ECO:0000313" key="1">
    <source>
        <dbReference type="EMBL" id="ADD26788.1"/>
    </source>
</evidence>
<dbReference type="Proteomes" id="UP000006655">
    <property type="component" value="Chromosome"/>
</dbReference>